<evidence type="ECO:0000256" key="2">
    <source>
        <dbReference type="ARBA" id="ARBA00022448"/>
    </source>
</evidence>
<evidence type="ECO:0000256" key="1">
    <source>
        <dbReference type="ARBA" id="ARBA00004141"/>
    </source>
</evidence>
<evidence type="ECO:0000256" key="4">
    <source>
        <dbReference type="ARBA" id="ARBA00022989"/>
    </source>
</evidence>
<dbReference type="SUPFAM" id="SSF103473">
    <property type="entry name" value="MFS general substrate transporter"/>
    <property type="match status" value="1"/>
</dbReference>
<dbReference type="InterPro" id="IPR011701">
    <property type="entry name" value="MFS"/>
</dbReference>
<protein>
    <submittedName>
        <fullName evidence="7">MFS general substrate transporter</fullName>
    </submittedName>
</protein>
<evidence type="ECO:0000313" key="8">
    <source>
        <dbReference type="Proteomes" id="UP000636479"/>
    </source>
</evidence>
<feature type="transmembrane region" description="Helical" evidence="6">
    <location>
        <begin position="430"/>
        <end position="450"/>
    </location>
</feature>
<dbReference type="PANTHER" id="PTHR43791">
    <property type="entry name" value="PERMEASE-RELATED"/>
    <property type="match status" value="1"/>
</dbReference>
<keyword evidence="5 6" id="KW-0472">Membrane</keyword>
<accession>A0A8H6W5U4</accession>
<name>A0A8H6W5U4_9AGAR</name>
<feature type="transmembrane region" description="Helical" evidence="6">
    <location>
        <begin position="396"/>
        <end position="418"/>
    </location>
</feature>
<sequence length="521" mass="58603">MESVSKSLDIDDLERKVTVSSPDRDSEIIEFTREEELQLLRKFDFMILPPLAFMYLCNALDKGNVGNAKTAHWDKDIGLTGDQYYILVMVFYAPFCVFGTPLSLFAKRFSAARVLPIVMLGFVEVQYALEQGALYCRSKEFFSQFLEVFAIRFFLGIFESPMLPAVVYYLSTFYKRNELASRVATFYAAASISGAFSGLIAYGVFHITNTKYHNWQYLFWIEGAATLCFAAFAWFWLPRTPATWRFLTDRQKAIARSRILSDSSATVEEGVDVTGAFSPFKSPLYWVWILISISLGVPLASVNNFLPQIISSFKYSTVKTNLYTVAPNVAGTVALLLLAFSSDYFRERTIREHASLLSELKEFRLTWICRCIPLVTAFVGFIILGSIDTLQHLHVAYFACFLLTMGAFAPSILVATWYSNNTTHESKRAAVAAVMVGFANSAGLISTNVFRAQDEPKYVPALATSAAFGGFCLILVAGTGIWMRRENARRNREQGVNLQAKDVDTSNLSQGTKSPLWRYMY</sequence>
<feature type="transmembrane region" description="Helical" evidence="6">
    <location>
        <begin position="322"/>
        <end position="345"/>
    </location>
</feature>
<feature type="transmembrane region" description="Helical" evidence="6">
    <location>
        <begin position="365"/>
        <end position="384"/>
    </location>
</feature>
<keyword evidence="2" id="KW-0813">Transport</keyword>
<dbReference type="FunFam" id="1.20.1250.20:FF:000013">
    <property type="entry name" value="MFS general substrate transporter"/>
    <property type="match status" value="1"/>
</dbReference>
<evidence type="ECO:0000313" key="7">
    <source>
        <dbReference type="EMBL" id="KAF7306899.1"/>
    </source>
</evidence>
<feature type="transmembrane region" description="Helical" evidence="6">
    <location>
        <begin position="84"/>
        <end position="104"/>
    </location>
</feature>
<comment type="subcellular location">
    <subcellularLocation>
        <location evidence="1">Membrane</location>
        <topology evidence="1">Multi-pass membrane protein</topology>
    </subcellularLocation>
</comment>
<reference evidence="7" key="1">
    <citation type="submission" date="2020-05" db="EMBL/GenBank/DDBJ databases">
        <title>Mycena genomes resolve the evolution of fungal bioluminescence.</title>
        <authorList>
            <person name="Tsai I.J."/>
        </authorList>
    </citation>
    <scope>NUCLEOTIDE SEQUENCE</scope>
    <source>
        <strain evidence="7">171206Taipei</strain>
    </source>
</reference>
<organism evidence="7 8">
    <name type="scientific">Mycena indigotica</name>
    <dbReference type="NCBI Taxonomy" id="2126181"/>
    <lineage>
        <taxon>Eukaryota</taxon>
        <taxon>Fungi</taxon>
        <taxon>Dikarya</taxon>
        <taxon>Basidiomycota</taxon>
        <taxon>Agaricomycotina</taxon>
        <taxon>Agaricomycetes</taxon>
        <taxon>Agaricomycetidae</taxon>
        <taxon>Agaricales</taxon>
        <taxon>Marasmiineae</taxon>
        <taxon>Mycenaceae</taxon>
        <taxon>Mycena</taxon>
    </lineage>
</organism>
<dbReference type="Pfam" id="PF07690">
    <property type="entry name" value="MFS_1"/>
    <property type="match status" value="1"/>
</dbReference>
<dbReference type="Gene3D" id="1.20.1250.20">
    <property type="entry name" value="MFS general substrate transporter like domains"/>
    <property type="match status" value="2"/>
</dbReference>
<proteinExistence type="predicted"/>
<feature type="transmembrane region" description="Helical" evidence="6">
    <location>
        <begin position="284"/>
        <end position="302"/>
    </location>
</feature>
<dbReference type="InterPro" id="IPR036259">
    <property type="entry name" value="MFS_trans_sf"/>
</dbReference>
<evidence type="ECO:0000256" key="3">
    <source>
        <dbReference type="ARBA" id="ARBA00022692"/>
    </source>
</evidence>
<feature type="transmembrane region" description="Helical" evidence="6">
    <location>
        <begin position="111"/>
        <end position="129"/>
    </location>
</feature>
<dbReference type="GO" id="GO:0016020">
    <property type="term" value="C:membrane"/>
    <property type="evidence" value="ECO:0007669"/>
    <property type="project" value="UniProtKB-SubCell"/>
</dbReference>
<dbReference type="RefSeq" id="XP_037221918.1">
    <property type="nucleotide sequence ID" value="XM_037361626.1"/>
</dbReference>
<dbReference type="FunFam" id="1.20.1250.20:FF:000188">
    <property type="entry name" value="MFS general substrate transporter"/>
    <property type="match status" value="1"/>
</dbReference>
<dbReference type="OrthoDB" id="2985014at2759"/>
<keyword evidence="8" id="KW-1185">Reference proteome</keyword>
<dbReference type="EMBL" id="JACAZF010000004">
    <property type="protein sequence ID" value="KAF7306899.1"/>
    <property type="molecule type" value="Genomic_DNA"/>
</dbReference>
<feature type="transmembrane region" description="Helical" evidence="6">
    <location>
        <begin position="149"/>
        <end position="171"/>
    </location>
</feature>
<dbReference type="PANTHER" id="PTHR43791:SF50">
    <property type="entry name" value="TRANSPORTER, PUTATIVE (AFU_ORTHOLOGUE AFUA_2G00840)-RELATED"/>
    <property type="match status" value="1"/>
</dbReference>
<gene>
    <name evidence="7" type="ORF">MIND_00482400</name>
</gene>
<dbReference type="AlphaFoldDB" id="A0A8H6W5U4"/>
<evidence type="ECO:0000256" key="5">
    <source>
        <dbReference type="ARBA" id="ARBA00023136"/>
    </source>
</evidence>
<feature type="transmembrane region" description="Helical" evidence="6">
    <location>
        <begin position="183"/>
        <end position="205"/>
    </location>
</feature>
<keyword evidence="4 6" id="KW-1133">Transmembrane helix</keyword>
<dbReference type="Proteomes" id="UP000636479">
    <property type="component" value="Unassembled WGS sequence"/>
</dbReference>
<feature type="transmembrane region" description="Helical" evidence="6">
    <location>
        <begin position="217"/>
        <end position="237"/>
    </location>
</feature>
<dbReference type="GeneID" id="59344142"/>
<evidence type="ECO:0000256" key="6">
    <source>
        <dbReference type="SAM" id="Phobius"/>
    </source>
</evidence>
<dbReference type="GO" id="GO:0022857">
    <property type="term" value="F:transmembrane transporter activity"/>
    <property type="evidence" value="ECO:0007669"/>
    <property type="project" value="InterPro"/>
</dbReference>
<comment type="caution">
    <text evidence="7">The sequence shown here is derived from an EMBL/GenBank/DDBJ whole genome shotgun (WGS) entry which is preliminary data.</text>
</comment>
<keyword evidence="3 6" id="KW-0812">Transmembrane</keyword>
<feature type="transmembrane region" description="Helical" evidence="6">
    <location>
        <begin position="462"/>
        <end position="483"/>
    </location>
</feature>